<evidence type="ECO:0000256" key="12">
    <source>
        <dbReference type="HAMAP-Rule" id="MF_00111"/>
    </source>
</evidence>
<organism evidence="15 16">
    <name type="scientific">Alkalibacterium putridalgicola</name>
    <dbReference type="NCBI Taxonomy" id="426703"/>
    <lineage>
        <taxon>Bacteria</taxon>
        <taxon>Bacillati</taxon>
        <taxon>Bacillota</taxon>
        <taxon>Bacilli</taxon>
        <taxon>Lactobacillales</taxon>
        <taxon>Carnobacteriaceae</taxon>
        <taxon>Alkalibacterium</taxon>
    </lineage>
</organism>
<keyword evidence="8 12" id="KW-0131">Cell cycle</keyword>
<dbReference type="InterPro" id="IPR036968">
    <property type="entry name" value="Enolpyruvate_Tfrase_sf"/>
</dbReference>
<dbReference type="STRING" id="426703.SAMN04488100_10619"/>
<feature type="binding site" evidence="12">
    <location>
        <position position="95"/>
    </location>
    <ligand>
        <name>UDP-N-acetyl-alpha-D-glucosamine</name>
        <dbReference type="ChEBI" id="CHEBI:57705"/>
    </ligand>
</feature>
<protein>
    <recommendedName>
        <fullName evidence="12">UDP-N-acetylglucosamine 1-carboxyvinyltransferase</fullName>
        <ecNumber evidence="12">2.5.1.7</ecNumber>
    </recommendedName>
    <alternativeName>
        <fullName evidence="12">Enoylpyruvate transferase</fullName>
    </alternativeName>
    <alternativeName>
        <fullName evidence="12">UDP-N-acetylglucosamine enolpyruvyl transferase</fullName>
        <shortName evidence="12">EPT</shortName>
    </alternativeName>
</protein>
<dbReference type="EMBL" id="FOBL01000006">
    <property type="protein sequence ID" value="SEL64549.1"/>
    <property type="molecule type" value="Genomic_DNA"/>
</dbReference>
<evidence type="ECO:0000256" key="9">
    <source>
        <dbReference type="ARBA" id="ARBA00023316"/>
    </source>
</evidence>
<evidence type="ECO:0000256" key="4">
    <source>
        <dbReference type="ARBA" id="ARBA00022618"/>
    </source>
</evidence>
<dbReference type="RefSeq" id="WP_091487117.1">
    <property type="nucleotide sequence ID" value="NZ_BJUX01000002.1"/>
</dbReference>
<reference evidence="14 17" key="2">
    <citation type="submission" date="2019-07" db="EMBL/GenBank/DDBJ databases">
        <title>Whole genome shotgun sequence of Alkalibacterium putridalgicola NBRC 103243.</title>
        <authorList>
            <person name="Hosoyama A."/>
            <person name="Uohara A."/>
            <person name="Ohji S."/>
            <person name="Ichikawa N."/>
        </authorList>
    </citation>
    <scope>NUCLEOTIDE SEQUENCE [LARGE SCALE GENOMIC DNA]</scope>
    <source>
        <strain evidence="14 17">NBRC 103243</strain>
    </source>
</reference>
<evidence type="ECO:0000259" key="13">
    <source>
        <dbReference type="Pfam" id="PF00275"/>
    </source>
</evidence>
<keyword evidence="17" id="KW-1185">Reference proteome</keyword>
<evidence type="ECO:0000256" key="11">
    <source>
        <dbReference type="ARBA" id="ARBA00047527"/>
    </source>
</evidence>
<dbReference type="AlphaFoldDB" id="A0A1H7RWZ4"/>
<keyword evidence="6 12" id="KW-0133">Cell shape</keyword>
<dbReference type="Gene3D" id="3.65.10.10">
    <property type="entry name" value="Enolpyruvate transferase domain"/>
    <property type="match status" value="2"/>
</dbReference>
<dbReference type="GO" id="GO:0005737">
    <property type="term" value="C:cytoplasm"/>
    <property type="evidence" value="ECO:0007669"/>
    <property type="project" value="UniProtKB-SubCell"/>
</dbReference>
<feature type="binding site" evidence="12">
    <location>
        <position position="329"/>
    </location>
    <ligand>
        <name>UDP-N-acetyl-alpha-D-glucosamine</name>
        <dbReference type="ChEBI" id="CHEBI:57705"/>
    </ligand>
</feature>
<evidence type="ECO:0000256" key="10">
    <source>
        <dbReference type="ARBA" id="ARBA00038367"/>
    </source>
</evidence>
<feature type="modified residue" description="2-(S-cysteinyl)pyruvic acid O-phosphothioketal" evidence="12">
    <location>
        <position position="119"/>
    </location>
</feature>
<comment type="caution">
    <text evidence="12">Lacks conserved residue(s) required for the propagation of feature annotation.</text>
</comment>
<evidence type="ECO:0000256" key="2">
    <source>
        <dbReference type="ARBA" id="ARBA00004752"/>
    </source>
</evidence>
<evidence type="ECO:0000313" key="14">
    <source>
        <dbReference type="EMBL" id="GEK88308.1"/>
    </source>
</evidence>
<dbReference type="Proteomes" id="UP000321425">
    <property type="component" value="Unassembled WGS sequence"/>
</dbReference>
<feature type="binding site" evidence="12">
    <location>
        <begin position="124"/>
        <end position="128"/>
    </location>
    <ligand>
        <name>UDP-N-acetyl-alpha-D-glucosamine</name>
        <dbReference type="ChEBI" id="CHEBI:57705"/>
    </ligand>
</feature>
<dbReference type="NCBIfam" id="NF006873">
    <property type="entry name" value="PRK09369.1"/>
    <property type="match status" value="1"/>
</dbReference>
<keyword evidence="9 12" id="KW-0961">Cell wall biogenesis/degradation</keyword>
<dbReference type="Pfam" id="PF00275">
    <property type="entry name" value="EPSP_synthase"/>
    <property type="match status" value="1"/>
</dbReference>
<dbReference type="GO" id="GO:0008360">
    <property type="term" value="P:regulation of cell shape"/>
    <property type="evidence" value="ECO:0007669"/>
    <property type="project" value="UniProtKB-KW"/>
</dbReference>
<evidence type="ECO:0000256" key="1">
    <source>
        <dbReference type="ARBA" id="ARBA00004496"/>
    </source>
</evidence>
<feature type="binding site" evidence="12">
    <location>
        <position position="307"/>
    </location>
    <ligand>
        <name>UDP-N-acetyl-alpha-D-glucosamine</name>
        <dbReference type="ChEBI" id="CHEBI:57705"/>
    </ligand>
</feature>
<proteinExistence type="inferred from homology"/>
<comment type="similarity">
    <text evidence="10 12">Belongs to the EPSP synthase family. MurA subfamily.</text>
</comment>
<dbReference type="HAMAP" id="MF_00111">
    <property type="entry name" value="MurA"/>
    <property type="match status" value="1"/>
</dbReference>
<dbReference type="PANTHER" id="PTHR43783">
    <property type="entry name" value="UDP-N-ACETYLGLUCOSAMINE 1-CARBOXYVINYLTRANSFERASE"/>
    <property type="match status" value="1"/>
</dbReference>
<dbReference type="InterPro" id="IPR001986">
    <property type="entry name" value="Enolpyruvate_Tfrase_dom"/>
</dbReference>
<evidence type="ECO:0000256" key="6">
    <source>
        <dbReference type="ARBA" id="ARBA00022960"/>
    </source>
</evidence>
<dbReference type="CDD" id="cd01555">
    <property type="entry name" value="UdpNAET"/>
    <property type="match status" value="1"/>
</dbReference>
<dbReference type="NCBIfam" id="TIGR01072">
    <property type="entry name" value="murA"/>
    <property type="match status" value="1"/>
</dbReference>
<dbReference type="GO" id="GO:0051301">
    <property type="term" value="P:cell division"/>
    <property type="evidence" value="ECO:0007669"/>
    <property type="project" value="UniProtKB-KW"/>
</dbReference>
<dbReference type="GO" id="GO:0071555">
    <property type="term" value="P:cell wall organization"/>
    <property type="evidence" value="ECO:0007669"/>
    <property type="project" value="UniProtKB-KW"/>
</dbReference>
<dbReference type="Proteomes" id="UP000198548">
    <property type="component" value="Unassembled WGS sequence"/>
</dbReference>
<dbReference type="OrthoDB" id="9803760at2"/>
<evidence type="ECO:0000313" key="17">
    <source>
        <dbReference type="Proteomes" id="UP000321425"/>
    </source>
</evidence>
<dbReference type="GO" id="GO:0019277">
    <property type="term" value="P:UDP-N-acetylgalactosamine biosynthetic process"/>
    <property type="evidence" value="ECO:0007669"/>
    <property type="project" value="InterPro"/>
</dbReference>
<comment type="pathway">
    <text evidence="2 12">Cell wall biogenesis; peptidoglycan biosynthesis.</text>
</comment>
<dbReference type="InterPro" id="IPR005750">
    <property type="entry name" value="UDP_GlcNAc_COvinyl_MurA"/>
</dbReference>
<comment type="subcellular location">
    <subcellularLocation>
        <location evidence="1 12">Cytoplasm</location>
    </subcellularLocation>
</comment>
<dbReference type="InterPro" id="IPR013792">
    <property type="entry name" value="RNA3'P_cycl/enolpyr_Trfase_a/b"/>
</dbReference>
<gene>
    <name evidence="12" type="primary">murA</name>
    <name evidence="14" type="synonym">murA1</name>
    <name evidence="14" type="ORF">APU01nite_03470</name>
    <name evidence="15" type="ORF">SAMN04488100_10619</name>
</gene>
<evidence type="ECO:0000256" key="8">
    <source>
        <dbReference type="ARBA" id="ARBA00023306"/>
    </source>
</evidence>
<dbReference type="SUPFAM" id="SSF55205">
    <property type="entry name" value="EPT/RTPC-like"/>
    <property type="match status" value="1"/>
</dbReference>
<feature type="binding site" evidence="12">
    <location>
        <begin position="22"/>
        <end position="23"/>
    </location>
    <ligand>
        <name>phosphoenolpyruvate</name>
        <dbReference type="ChEBI" id="CHEBI:58702"/>
    </ligand>
</feature>
<evidence type="ECO:0000313" key="15">
    <source>
        <dbReference type="EMBL" id="SEL64549.1"/>
    </source>
</evidence>
<evidence type="ECO:0000256" key="5">
    <source>
        <dbReference type="ARBA" id="ARBA00022679"/>
    </source>
</evidence>
<evidence type="ECO:0000256" key="3">
    <source>
        <dbReference type="ARBA" id="ARBA00022490"/>
    </source>
</evidence>
<dbReference type="UniPathway" id="UPA00219"/>
<evidence type="ECO:0000313" key="16">
    <source>
        <dbReference type="Proteomes" id="UP000198548"/>
    </source>
</evidence>
<name>A0A1H7RWZ4_9LACT</name>
<dbReference type="FunFam" id="3.65.10.10:FF:000001">
    <property type="entry name" value="UDP-N-acetylglucosamine 1-carboxyvinyltransferase"/>
    <property type="match status" value="1"/>
</dbReference>
<accession>A0A1H7RWZ4</accession>
<dbReference type="InterPro" id="IPR050068">
    <property type="entry name" value="MurA_subfamily"/>
</dbReference>
<reference evidence="15 16" key="1">
    <citation type="submission" date="2016-10" db="EMBL/GenBank/DDBJ databases">
        <authorList>
            <person name="de Groot N.N."/>
        </authorList>
    </citation>
    <scope>NUCLEOTIDE SEQUENCE [LARGE SCALE GENOMIC DNA]</scope>
    <source>
        <strain evidence="15 16">DSM 19182</strain>
    </source>
</reference>
<dbReference type="GO" id="GO:0009252">
    <property type="term" value="P:peptidoglycan biosynthetic process"/>
    <property type="evidence" value="ECO:0007669"/>
    <property type="project" value="UniProtKB-UniRule"/>
</dbReference>
<dbReference type="EC" id="2.5.1.7" evidence="12"/>
<keyword evidence="12" id="KW-0670">Pyruvate</keyword>
<dbReference type="GO" id="GO:0008760">
    <property type="term" value="F:UDP-N-acetylglucosamine 1-carboxyvinyltransferase activity"/>
    <property type="evidence" value="ECO:0007669"/>
    <property type="project" value="UniProtKB-UniRule"/>
</dbReference>
<feature type="active site" description="Proton donor" evidence="12">
    <location>
        <position position="119"/>
    </location>
</feature>
<sequence length="433" mass="46471">MEKIIVGGGKQLRGSVDIGGAKNAALPILAATVLASKGTNVIDNIPLLSDIYIMNEVLNHLNINVEFDEENQVIRTNAETEVNNETPFDFMSKMRASIVVMGPLLARTGYAKVALPGGCAIGSRPIDLHLKGFEAMGVDVNVGNGHIEASVDKLKAAHIYLDFPSVGATQNIMMAATLAEGTSVIENVAREPEIVDLANFLNKMGAKIIGAGTDSLRITGVESLEATTHSVIPDRIESGTFMIAAAITQGEVLIKDAVSEHNKPLISKLGEMGTTFIETSEGLKVIGPEKLLPTDVKTQPYPGYPTDLQAPMTIAQLVAEGTSIMRETVFENRYMHMEELRKMNASFKIDGQSLIIQGGNTLQGAEVASTDLRASASLILAGLVSKGHTQVSQLHHLDRGYSKFHLKMKQLGADIERINEEVKETSDSEIVSA</sequence>
<keyword evidence="3 12" id="KW-0963">Cytoplasm</keyword>
<feature type="domain" description="Enolpyruvate transferase" evidence="13">
    <location>
        <begin position="8"/>
        <end position="407"/>
    </location>
</feature>
<dbReference type="EMBL" id="BJUX01000002">
    <property type="protein sequence ID" value="GEK88308.1"/>
    <property type="molecule type" value="Genomic_DNA"/>
</dbReference>
<dbReference type="PANTHER" id="PTHR43783:SF1">
    <property type="entry name" value="UDP-N-ACETYLGLUCOSAMINE 1-CARBOXYVINYLTRANSFERASE"/>
    <property type="match status" value="1"/>
</dbReference>
<evidence type="ECO:0000256" key="7">
    <source>
        <dbReference type="ARBA" id="ARBA00022984"/>
    </source>
</evidence>
<comment type="catalytic activity">
    <reaction evidence="11 12">
        <text>phosphoenolpyruvate + UDP-N-acetyl-alpha-D-glucosamine = UDP-N-acetyl-3-O-(1-carboxyvinyl)-alpha-D-glucosamine + phosphate</text>
        <dbReference type="Rhea" id="RHEA:18681"/>
        <dbReference type="ChEBI" id="CHEBI:43474"/>
        <dbReference type="ChEBI" id="CHEBI:57705"/>
        <dbReference type="ChEBI" id="CHEBI:58702"/>
        <dbReference type="ChEBI" id="CHEBI:68483"/>
        <dbReference type="EC" id="2.5.1.7"/>
    </reaction>
</comment>
<keyword evidence="4 12" id="KW-0132">Cell division</keyword>
<keyword evidence="7 12" id="KW-0573">Peptidoglycan synthesis</keyword>
<comment type="function">
    <text evidence="12">Cell wall formation. Adds enolpyruvyl to UDP-N-acetylglucosamine.</text>
</comment>
<keyword evidence="5 12" id="KW-0808">Transferase</keyword>